<accession>A0AAV6WX67</accession>
<gene>
    <name evidence="1" type="ORF">BUALT_Bualt12G0112800</name>
</gene>
<protein>
    <submittedName>
        <fullName evidence="1">Uncharacterized protein</fullName>
    </submittedName>
</protein>
<dbReference type="EMBL" id="WHWC01000012">
    <property type="protein sequence ID" value="KAG8372877.1"/>
    <property type="molecule type" value="Genomic_DNA"/>
</dbReference>
<reference evidence="1" key="1">
    <citation type="submission" date="2019-10" db="EMBL/GenBank/DDBJ databases">
        <authorList>
            <person name="Zhang R."/>
            <person name="Pan Y."/>
            <person name="Wang J."/>
            <person name="Ma R."/>
            <person name="Yu S."/>
        </authorList>
    </citation>
    <scope>NUCLEOTIDE SEQUENCE</scope>
    <source>
        <strain evidence="1">LA-IB0</strain>
        <tissue evidence="1">Leaf</tissue>
    </source>
</reference>
<comment type="caution">
    <text evidence="1">The sequence shown here is derived from an EMBL/GenBank/DDBJ whole genome shotgun (WGS) entry which is preliminary data.</text>
</comment>
<proteinExistence type="predicted"/>
<evidence type="ECO:0000313" key="1">
    <source>
        <dbReference type="EMBL" id="KAG8372877.1"/>
    </source>
</evidence>
<name>A0AAV6WX67_9LAMI</name>
<dbReference type="AlphaFoldDB" id="A0AAV6WX67"/>
<sequence>MITNLWKNIEVDYFPWDVLDMRSKAFLNESLHWIANLRDFDEDVMVILAFHFGKEVFQQISLPNYKDDGDDLIGYTGIIKGNLSLFLFHLEYRDPWEEKCYLWAMKEYGVVGIKIIRSLGLEKQGNFDLVTYTESLVLLRTTIMN</sequence>
<organism evidence="1 2">
    <name type="scientific">Buddleja alternifolia</name>
    <dbReference type="NCBI Taxonomy" id="168488"/>
    <lineage>
        <taxon>Eukaryota</taxon>
        <taxon>Viridiplantae</taxon>
        <taxon>Streptophyta</taxon>
        <taxon>Embryophyta</taxon>
        <taxon>Tracheophyta</taxon>
        <taxon>Spermatophyta</taxon>
        <taxon>Magnoliopsida</taxon>
        <taxon>eudicotyledons</taxon>
        <taxon>Gunneridae</taxon>
        <taxon>Pentapetalae</taxon>
        <taxon>asterids</taxon>
        <taxon>lamiids</taxon>
        <taxon>Lamiales</taxon>
        <taxon>Scrophulariaceae</taxon>
        <taxon>Buddlejeae</taxon>
        <taxon>Buddleja</taxon>
    </lineage>
</organism>
<dbReference type="Proteomes" id="UP000826271">
    <property type="component" value="Unassembled WGS sequence"/>
</dbReference>
<keyword evidence="2" id="KW-1185">Reference proteome</keyword>
<evidence type="ECO:0000313" key="2">
    <source>
        <dbReference type="Proteomes" id="UP000826271"/>
    </source>
</evidence>